<organism evidence="6">
    <name type="scientific">marine sediment metagenome</name>
    <dbReference type="NCBI Taxonomy" id="412755"/>
    <lineage>
        <taxon>unclassified sequences</taxon>
        <taxon>metagenomes</taxon>
        <taxon>ecological metagenomes</taxon>
    </lineage>
</organism>
<name>X1HXH4_9ZZZZ</name>
<keyword evidence="3" id="KW-0408">Iron</keyword>
<dbReference type="AlphaFoldDB" id="X1HXH4"/>
<evidence type="ECO:0000256" key="4">
    <source>
        <dbReference type="ARBA" id="ARBA00023014"/>
    </source>
</evidence>
<dbReference type="EMBL" id="BARU01023165">
    <property type="protein sequence ID" value="GAH49968.1"/>
    <property type="molecule type" value="Genomic_DNA"/>
</dbReference>
<dbReference type="InterPro" id="IPR003813">
    <property type="entry name" value="MvhD/FlpD"/>
</dbReference>
<accession>X1HXH4</accession>
<evidence type="ECO:0000259" key="5">
    <source>
        <dbReference type="Pfam" id="PF02662"/>
    </source>
</evidence>
<evidence type="ECO:0000256" key="2">
    <source>
        <dbReference type="ARBA" id="ARBA00023002"/>
    </source>
</evidence>
<keyword evidence="1" id="KW-0479">Metal-binding</keyword>
<reference evidence="6" key="1">
    <citation type="journal article" date="2014" name="Front. Microbiol.">
        <title>High frequency of phylogenetically diverse reductive dehalogenase-homologous genes in deep subseafloor sedimentary metagenomes.</title>
        <authorList>
            <person name="Kawai M."/>
            <person name="Futagami T."/>
            <person name="Toyoda A."/>
            <person name="Takaki Y."/>
            <person name="Nishi S."/>
            <person name="Hori S."/>
            <person name="Arai W."/>
            <person name="Tsubouchi T."/>
            <person name="Morono Y."/>
            <person name="Uchiyama I."/>
            <person name="Ito T."/>
            <person name="Fujiyama A."/>
            <person name="Inagaki F."/>
            <person name="Takami H."/>
        </authorList>
    </citation>
    <scope>NUCLEOTIDE SEQUENCE</scope>
    <source>
        <strain evidence="6">Expedition CK06-06</strain>
    </source>
</reference>
<comment type="caution">
    <text evidence="6">The sequence shown here is derived from an EMBL/GenBank/DDBJ whole genome shotgun (WGS) entry which is preliminary data.</text>
</comment>
<feature type="domain" description="F420-non-reducing hydrogenase iron-sulfur subunit D" evidence="5">
    <location>
        <begin position="1"/>
        <end position="44"/>
    </location>
</feature>
<dbReference type="Pfam" id="PF02662">
    <property type="entry name" value="FlpD"/>
    <property type="match status" value="1"/>
</dbReference>
<dbReference type="GO" id="GO:0051536">
    <property type="term" value="F:iron-sulfur cluster binding"/>
    <property type="evidence" value="ECO:0007669"/>
    <property type="project" value="UniProtKB-KW"/>
</dbReference>
<dbReference type="GO" id="GO:0046872">
    <property type="term" value="F:metal ion binding"/>
    <property type="evidence" value="ECO:0007669"/>
    <property type="project" value="UniProtKB-KW"/>
</dbReference>
<dbReference type="GO" id="GO:0016491">
    <property type="term" value="F:oxidoreductase activity"/>
    <property type="evidence" value="ECO:0007669"/>
    <property type="project" value="UniProtKB-KW"/>
</dbReference>
<evidence type="ECO:0000313" key="6">
    <source>
        <dbReference type="EMBL" id="GAH49968.1"/>
    </source>
</evidence>
<sequence length="44" mass="4531">MAGTIRAQYPVSLRTVLVPCTGRVGADVIMRGFGRGADGILVVG</sequence>
<keyword evidence="2" id="KW-0560">Oxidoreductase</keyword>
<evidence type="ECO:0000256" key="1">
    <source>
        <dbReference type="ARBA" id="ARBA00022723"/>
    </source>
</evidence>
<protein>
    <recommendedName>
        <fullName evidence="5">F420-non-reducing hydrogenase iron-sulfur subunit D domain-containing protein</fullName>
    </recommendedName>
</protein>
<keyword evidence="4" id="KW-0411">Iron-sulfur</keyword>
<evidence type="ECO:0000256" key="3">
    <source>
        <dbReference type="ARBA" id="ARBA00023004"/>
    </source>
</evidence>
<gene>
    <name evidence="6" type="ORF">S03H2_37624</name>
</gene>
<proteinExistence type="predicted"/>